<comment type="caution">
    <text evidence="2">The sequence shown here is derived from an EMBL/GenBank/DDBJ whole genome shotgun (WGS) entry which is preliminary data.</text>
</comment>
<accession>A0A501WMU0</accession>
<evidence type="ECO:0000313" key="3">
    <source>
        <dbReference type="Proteomes" id="UP000319255"/>
    </source>
</evidence>
<dbReference type="PANTHER" id="PTHR31157">
    <property type="entry name" value="SCP DOMAIN-CONTAINING PROTEIN"/>
    <property type="match status" value="1"/>
</dbReference>
<protein>
    <submittedName>
        <fullName evidence="2">CAP domain-containing protein</fullName>
    </submittedName>
</protein>
<evidence type="ECO:0000259" key="1">
    <source>
        <dbReference type="Pfam" id="PF00188"/>
    </source>
</evidence>
<dbReference type="Pfam" id="PF00188">
    <property type="entry name" value="CAP"/>
    <property type="match status" value="1"/>
</dbReference>
<dbReference type="OrthoDB" id="419320at2"/>
<dbReference type="InterPro" id="IPR035940">
    <property type="entry name" value="CAP_sf"/>
</dbReference>
<dbReference type="AlphaFoldDB" id="A0A501WMU0"/>
<proteinExistence type="predicted"/>
<dbReference type="Proteomes" id="UP000319255">
    <property type="component" value="Unassembled WGS sequence"/>
</dbReference>
<feature type="domain" description="SCP" evidence="1">
    <location>
        <begin position="65"/>
        <end position="206"/>
    </location>
</feature>
<evidence type="ECO:0000313" key="2">
    <source>
        <dbReference type="EMBL" id="TPE50759.1"/>
    </source>
</evidence>
<gene>
    <name evidence="2" type="ORF">FJM51_10905</name>
</gene>
<reference evidence="2 3" key="1">
    <citation type="submission" date="2019-06" db="EMBL/GenBank/DDBJ databases">
        <title>A novel bacterium of genus Amaricoccus, isolated from marine sediment.</title>
        <authorList>
            <person name="Huang H."/>
            <person name="Mo K."/>
            <person name="Hu Y."/>
        </authorList>
    </citation>
    <scope>NUCLEOTIDE SEQUENCE [LARGE SCALE GENOMIC DNA]</scope>
    <source>
        <strain evidence="2 3">HB172011</strain>
    </source>
</reference>
<dbReference type="SUPFAM" id="SSF55797">
    <property type="entry name" value="PR-1-like"/>
    <property type="match status" value="1"/>
</dbReference>
<keyword evidence="3" id="KW-1185">Reference proteome</keyword>
<dbReference type="PANTHER" id="PTHR31157:SF1">
    <property type="entry name" value="SCP DOMAIN-CONTAINING PROTEIN"/>
    <property type="match status" value="1"/>
</dbReference>
<dbReference type="EMBL" id="VFRP01000009">
    <property type="protein sequence ID" value="TPE50759.1"/>
    <property type="molecule type" value="Genomic_DNA"/>
</dbReference>
<name>A0A501WMU0_9RHOB</name>
<organism evidence="2 3">
    <name type="scientific">Amaricoccus solimangrovi</name>
    <dbReference type="NCBI Taxonomy" id="2589815"/>
    <lineage>
        <taxon>Bacteria</taxon>
        <taxon>Pseudomonadati</taxon>
        <taxon>Pseudomonadota</taxon>
        <taxon>Alphaproteobacteria</taxon>
        <taxon>Rhodobacterales</taxon>
        <taxon>Paracoccaceae</taxon>
        <taxon>Amaricoccus</taxon>
    </lineage>
</organism>
<dbReference type="Gene3D" id="3.40.33.10">
    <property type="entry name" value="CAP"/>
    <property type="match status" value="1"/>
</dbReference>
<dbReference type="CDD" id="cd05379">
    <property type="entry name" value="CAP_bacterial"/>
    <property type="match status" value="1"/>
</dbReference>
<dbReference type="InterPro" id="IPR014044">
    <property type="entry name" value="CAP_dom"/>
</dbReference>
<sequence length="218" mass="22794">MGASMGNDMGTTRAASWGLIPVLALLAGMAGATETRIPPDDLLAPVSWSAPDQARFAEAVLLYSNAAREARGIPPLRADPALALAASNQAGNMEALRTLSHRLPIPGAVTYRDRLRALGIPYTRAAENIALGKLYRLLGRPISRRSQGCAFTYGDTGAPVPIHSYASLAQEVVARWLASPGHRASLLSPRYTRVGAGLGVDPTGAGCGDVYMAQAFAG</sequence>